<dbReference type="HOGENOM" id="CLU_024857_0_0_6"/>
<dbReference type="eggNOG" id="COG3505">
    <property type="taxonomic scope" value="Bacteria"/>
</dbReference>
<keyword evidence="2" id="KW-0472">Membrane</keyword>
<dbReference type="Proteomes" id="UP000005380">
    <property type="component" value="Chromosome"/>
</dbReference>
<sequence length="723" mass="80287">MIFKNHYPVEALLRPPVEFYAALTAWTLALIAVTMPTVIMMTDSVAYASAGVLFLFGLRRFRQGYAVWSYHRHLVRLPYYGLRPRQIPVSNRFLFLGLGFKWTQTHTQRLLDTTDPVNKRFITPNVFYRLARQIEFKLDRLRALAFVISILSSSSRWNPVAPLPPVGGNPAIHAVGMPEGEDPIRLPIGERVGHILVLGATRVGKTRLAEILITQDIRRGDVVVVMDPKGDADLLMRCKMEAERAKRPFFAFHLGFPEISARYNGIGTFSKITEPAGRLTDALPSEGNSAAFKEFGWRFANIIIQADVALGNKPHYQSIRRYINNIEPLLLAYGKKILTLKGPDGWANVYKQIMGNLDPKTLPFALKDRNPEGIALLKLVEQIDFYDPVLDGLLSAFKYDRTYFDKIVSSLGPLLEKLTTGRVAELIAPDYEDIQDKRPIFDWMSVIRQNAVVYVGLDALSDSTVASAVGASMFADLTSVSGFVYKHGIGFGLPNDIATGQRKVAIHADEFNELVGDQFIPMINKAGGSGYQVTAYTQTVSDIEARIGSKAKSGQIQGNFNNLIMMRVKEPMTAEVLTNQLPMVKINELMQVSGVGDSSDPGSGVDFTSKNEDRLSTREVAMIGVHDVIKLPKGQAFALIEGGQLYKLRVPMPEKEDDPNITTEWSMALTQMKAKYKTGSGLMQRDNLWLDDQVQANEQQNLERRFGGGDNDIAGTSSSDSGD</sequence>
<gene>
    <name evidence="4" type="ORF">THIAE_06110</name>
</gene>
<dbReference type="KEGG" id="tao:THIAE_06110"/>
<keyword evidence="5" id="KW-1185">Reference proteome</keyword>
<dbReference type="InParanoid" id="W0DSG8"/>
<dbReference type="InterPro" id="IPR022503">
    <property type="entry name" value="Conj_coupling_TraG/TraD_PFGI-1"/>
</dbReference>
<keyword evidence="2" id="KW-1133">Transmembrane helix</keyword>
<dbReference type="SUPFAM" id="SSF52540">
    <property type="entry name" value="P-loop containing nucleoside triphosphate hydrolases"/>
    <property type="match status" value="1"/>
</dbReference>
<feature type="compositionally biased region" description="Polar residues" evidence="1">
    <location>
        <begin position="714"/>
        <end position="723"/>
    </location>
</feature>
<dbReference type="InterPro" id="IPR027417">
    <property type="entry name" value="P-loop_NTPase"/>
</dbReference>
<dbReference type="InterPro" id="IPR022458">
    <property type="entry name" value="Conjugative_coupling_TraG/TraD"/>
</dbReference>
<dbReference type="Gene3D" id="3.40.50.300">
    <property type="entry name" value="P-loop containing nucleotide triphosphate hydrolases"/>
    <property type="match status" value="2"/>
</dbReference>
<dbReference type="NCBIfam" id="TIGR03743">
    <property type="entry name" value="SXT_TraD"/>
    <property type="match status" value="1"/>
</dbReference>
<evidence type="ECO:0000313" key="5">
    <source>
        <dbReference type="Proteomes" id="UP000005380"/>
    </source>
</evidence>
<name>W0DSG8_9GAMM</name>
<dbReference type="PANTHER" id="PTHR30121:SF12">
    <property type="entry name" value="TYPE IV SECRETION SYSTEM PROTEIN CAGE"/>
    <property type="match status" value="1"/>
</dbReference>
<proteinExistence type="predicted"/>
<keyword evidence="2" id="KW-0812">Transmembrane</keyword>
<dbReference type="InterPro" id="IPR032689">
    <property type="entry name" value="TraG-D_C"/>
</dbReference>
<accession>W0DSG8</accession>
<dbReference type="RefSeq" id="WP_006460503.1">
    <property type="nucleotide sequence ID" value="NZ_CP007030.1"/>
</dbReference>
<evidence type="ECO:0000259" key="3">
    <source>
        <dbReference type="Pfam" id="PF12696"/>
    </source>
</evidence>
<evidence type="ECO:0000313" key="4">
    <source>
        <dbReference type="EMBL" id="AHF01397.1"/>
    </source>
</evidence>
<dbReference type="InterPro" id="IPR051162">
    <property type="entry name" value="T4SS_component"/>
</dbReference>
<dbReference type="PANTHER" id="PTHR30121">
    <property type="entry name" value="UNCHARACTERIZED PROTEIN YJGR-RELATED"/>
    <property type="match status" value="1"/>
</dbReference>
<evidence type="ECO:0000256" key="2">
    <source>
        <dbReference type="SAM" id="Phobius"/>
    </source>
</evidence>
<dbReference type="CDD" id="cd01127">
    <property type="entry name" value="TrwB_TraG_TraD_VirD4"/>
    <property type="match status" value="2"/>
</dbReference>
<protein>
    <submittedName>
        <fullName evidence="4">Conjugal transfer protein TraG</fullName>
    </submittedName>
</protein>
<dbReference type="EMBL" id="CP007030">
    <property type="protein sequence ID" value="AHF01397.1"/>
    <property type="molecule type" value="Genomic_DNA"/>
</dbReference>
<dbReference type="STRING" id="717772.THIAE_06110"/>
<reference evidence="4 5" key="1">
    <citation type="submission" date="2013-12" db="EMBL/GenBank/DDBJ databases">
        <authorList>
            <consortium name="DOE Joint Genome Institute"/>
            <person name="Kappler U."/>
            <person name="Huntemann M."/>
            <person name="Han J."/>
            <person name="Chen A."/>
            <person name="Kyrpides N."/>
            <person name="Mavromatis K."/>
            <person name="Markowitz V."/>
            <person name="Palaniappan K."/>
            <person name="Ivanova N."/>
            <person name="Schaumberg A."/>
            <person name="Pati A."/>
            <person name="Liolios K."/>
            <person name="Nordberg H.P."/>
            <person name="Cantor M.N."/>
            <person name="Hua S.X."/>
            <person name="Woyke T."/>
        </authorList>
    </citation>
    <scope>NUCLEOTIDE SEQUENCE [LARGE SCALE GENOMIC DNA]</scope>
    <source>
        <strain evidence="5">AL2</strain>
    </source>
</reference>
<dbReference type="Pfam" id="PF12696">
    <property type="entry name" value="TraG-D_C"/>
    <property type="match status" value="1"/>
</dbReference>
<feature type="domain" description="TraD/TraG TraM recognition site" evidence="3">
    <location>
        <begin position="505"/>
        <end position="616"/>
    </location>
</feature>
<dbReference type="NCBIfam" id="TIGR03754">
    <property type="entry name" value="conj_TOL_TraD"/>
    <property type="match status" value="1"/>
</dbReference>
<dbReference type="OrthoDB" id="7817736at2"/>
<evidence type="ECO:0000256" key="1">
    <source>
        <dbReference type="SAM" id="MobiDB-lite"/>
    </source>
</evidence>
<feature type="transmembrane region" description="Helical" evidence="2">
    <location>
        <begin position="20"/>
        <end position="39"/>
    </location>
</feature>
<feature type="region of interest" description="Disordered" evidence="1">
    <location>
        <begin position="694"/>
        <end position="723"/>
    </location>
</feature>
<dbReference type="AlphaFoldDB" id="W0DSG8"/>
<organism evidence="4 5">
    <name type="scientific">Thiomicrospira aerophila AL3</name>
    <dbReference type="NCBI Taxonomy" id="717772"/>
    <lineage>
        <taxon>Bacteria</taxon>
        <taxon>Pseudomonadati</taxon>
        <taxon>Pseudomonadota</taxon>
        <taxon>Gammaproteobacteria</taxon>
        <taxon>Thiotrichales</taxon>
        <taxon>Piscirickettsiaceae</taxon>
        <taxon>Thiomicrospira</taxon>
    </lineage>
</organism>